<evidence type="ECO:0000313" key="1">
    <source>
        <dbReference type="EMBL" id="MCR2045618.1"/>
    </source>
</evidence>
<comment type="caution">
    <text evidence="1">The sequence shown here is derived from an EMBL/GenBank/DDBJ whole genome shotgun (WGS) entry which is preliminary data.</text>
</comment>
<gene>
    <name evidence="1" type="ORF">NSA23_16150</name>
</gene>
<dbReference type="PANTHER" id="PTHR37507:SF2">
    <property type="entry name" value="SPORULATION PROTEIN YDCC"/>
    <property type="match status" value="1"/>
</dbReference>
<dbReference type="Gene3D" id="2.50.20.10">
    <property type="entry name" value="Lipoprotein localisation LolA/LolB/LppX"/>
    <property type="match status" value="1"/>
</dbReference>
<sequence length="202" mass="23579">MKKVLVGIIFLIVILGMTSCKEPTNEEILNGLKKSIDSFESYESVSKVIVKSNKGETSYKFNETYIKPDKIKLEIIEPKESLGCIIIYDGNKIFLKHPSINQTISMDNIKSLDKSFFIGNFYENLSLCENPHISTENIEDKEYIILTINLPNQTEYRYKQKIWLNKEDFVPYKLNLLDKDGMVNTEVYYEKFKYNKVLDEDI</sequence>
<dbReference type="PANTHER" id="PTHR37507">
    <property type="entry name" value="SPORULATION PROTEIN YDCC"/>
    <property type="match status" value="1"/>
</dbReference>
<dbReference type="InterPro" id="IPR029046">
    <property type="entry name" value="LolA/LolB/LppX"/>
</dbReference>
<dbReference type="AlphaFoldDB" id="A0A9X2MKB9"/>
<name>A0A9X2MKB9_9FIRM</name>
<dbReference type="EMBL" id="JANJZL010000024">
    <property type="protein sequence ID" value="MCR2045618.1"/>
    <property type="molecule type" value="Genomic_DNA"/>
</dbReference>
<dbReference type="OrthoDB" id="2047841at2"/>
<dbReference type="RefSeq" id="WP_042680904.1">
    <property type="nucleotide sequence ID" value="NZ_CABKTM010000025.1"/>
</dbReference>
<dbReference type="PROSITE" id="PS51257">
    <property type="entry name" value="PROKAR_LIPOPROTEIN"/>
    <property type="match status" value="1"/>
</dbReference>
<proteinExistence type="predicted"/>
<protein>
    <submittedName>
        <fullName evidence="1">Outer membrane lipoprotein carrier protein LolA</fullName>
    </submittedName>
</protein>
<keyword evidence="1" id="KW-0449">Lipoprotein</keyword>
<reference evidence="1" key="1">
    <citation type="submission" date="2022-07" db="EMBL/GenBank/DDBJ databases">
        <title>Enhanced cultured diversity of the mouse gut microbiota enables custom-made synthetic communities.</title>
        <authorList>
            <person name="Afrizal A."/>
        </authorList>
    </citation>
    <scope>NUCLEOTIDE SEQUENCE</scope>
    <source>
        <strain evidence="1">DSM 29482</strain>
    </source>
</reference>
<accession>A0A9X2MKB9</accession>
<dbReference type="SUPFAM" id="SSF89392">
    <property type="entry name" value="Prokaryotic lipoproteins and lipoprotein localization factors"/>
    <property type="match status" value="1"/>
</dbReference>
<dbReference type="InterPro" id="IPR052944">
    <property type="entry name" value="Sporulation_related"/>
</dbReference>
<evidence type="ECO:0000313" key="2">
    <source>
        <dbReference type="Proteomes" id="UP001142078"/>
    </source>
</evidence>
<organism evidence="1 2">
    <name type="scientific">Anaerosalibacter massiliensis</name>
    <dbReference type="NCBI Taxonomy" id="1347392"/>
    <lineage>
        <taxon>Bacteria</taxon>
        <taxon>Bacillati</taxon>
        <taxon>Bacillota</taxon>
        <taxon>Tissierellia</taxon>
        <taxon>Tissierellales</taxon>
        <taxon>Sporanaerobacteraceae</taxon>
        <taxon>Anaerosalibacter</taxon>
    </lineage>
</organism>
<keyword evidence="2" id="KW-1185">Reference proteome</keyword>
<dbReference type="Proteomes" id="UP001142078">
    <property type="component" value="Unassembled WGS sequence"/>
</dbReference>